<evidence type="ECO:0000256" key="4">
    <source>
        <dbReference type="SAM" id="MobiDB-lite"/>
    </source>
</evidence>
<sequence>MNEESGMRNEELQHASPTGSPDNSSFLIPHSSLPDTAIVILNWNGAKFLREFLPGVIACADGARVVVADNASTDDSVELLARDFPAVELLLLDQNYGFCEGYNHALRQVDSDYFVLLNSDVAVTPGWLQPLHQLLAANPRIAAVQPKILAHADPTLFEYAGGGGGYLDRLAYPFCRGRLFDTLEKDLRQYDDPRPVAWATGACLLVRASAWRALGGLEPAFFAHMEEIDLCWRFWNAGHEVWYHGGSAVQHVGGGTLPKSSPRKTYLNFRNGLALLYKNAAPGEVRSALWQRVLLDWVALARFLLAGNWPEARAVWSAHWHVFQKRRYWQQQRQAAQPHLRVAQRPGVYAGSLVWAYFVQGKRKFSELGLKG</sequence>
<keyword evidence="2 6" id="KW-0328">Glycosyltransferase</keyword>
<dbReference type="Proteomes" id="UP001176429">
    <property type="component" value="Unassembled WGS sequence"/>
</dbReference>
<evidence type="ECO:0000259" key="5">
    <source>
        <dbReference type="Pfam" id="PF00535"/>
    </source>
</evidence>
<dbReference type="CDD" id="cd04186">
    <property type="entry name" value="GT_2_like_c"/>
    <property type="match status" value="1"/>
</dbReference>
<proteinExistence type="inferred from homology"/>
<keyword evidence="7" id="KW-1185">Reference proteome</keyword>
<evidence type="ECO:0000313" key="7">
    <source>
        <dbReference type="Proteomes" id="UP001176429"/>
    </source>
</evidence>
<feature type="region of interest" description="Disordered" evidence="4">
    <location>
        <begin position="1"/>
        <end position="26"/>
    </location>
</feature>
<dbReference type="PANTHER" id="PTHR43179:SF12">
    <property type="entry name" value="GALACTOFURANOSYLTRANSFERASE GLFT2"/>
    <property type="match status" value="1"/>
</dbReference>
<dbReference type="EMBL" id="JAUQSY010000024">
    <property type="protein sequence ID" value="MDO7877699.1"/>
    <property type="molecule type" value="Genomic_DNA"/>
</dbReference>
<dbReference type="Pfam" id="PF00535">
    <property type="entry name" value="Glycos_transf_2"/>
    <property type="match status" value="1"/>
</dbReference>
<dbReference type="RefSeq" id="WP_305009154.1">
    <property type="nucleotide sequence ID" value="NZ_JAUQSY010000024.1"/>
</dbReference>
<organism evidence="6 7">
    <name type="scientific">Hymenobacter aranciens</name>
    <dbReference type="NCBI Taxonomy" id="3063996"/>
    <lineage>
        <taxon>Bacteria</taxon>
        <taxon>Pseudomonadati</taxon>
        <taxon>Bacteroidota</taxon>
        <taxon>Cytophagia</taxon>
        <taxon>Cytophagales</taxon>
        <taxon>Hymenobacteraceae</taxon>
        <taxon>Hymenobacter</taxon>
    </lineage>
</organism>
<dbReference type="SUPFAM" id="SSF53448">
    <property type="entry name" value="Nucleotide-diphospho-sugar transferases"/>
    <property type="match status" value="1"/>
</dbReference>
<reference evidence="6" key="1">
    <citation type="submission" date="2023-07" db="EMBL/GenBank/DDBJ databases">
        <authorList>
            <person name="Kim M.K."/>
        </authorList>
    </citation>
    <scope>NUCLEOTIDE SEQUENCE</scope>
    <source>
        <strain evidence="6">ASUV-10-1</strain>
    </source>
</reference>
<protein>
    <submittedName>
        <fullName evidence="6">Glycosyltransferase family 2 protein</fullName>
        <ecNumber evidence="6">2.4.-.-</ecNumber>
    </submittedName>
</protein>
<evidence type="ECO:0000313" key="6">
    <source>
        <dbReference type="EMBL" id="MDO7877699.1"/>
    </source>
</evidence>
<evidence type="ECO:0000256" key="3">
    <source>
        <dbReference type="ARBA" id="ARBA00022679"/>
    </source>
</evidence>
<name>A0ABT9BHG4_9BACT</name>
<dbReference type="InterPro" id="IPR001173">
    <property type="entry name" value="Glyco_trans_2-like"/>
</dbReference>
<dbReference type="PANTHER" id="PTHR43179">
    <property type="entry name" value="RHAMNOSYLTRANSFERASE WBBL"/>
    <property type="match status" value="1"/>
</dbReference>
<keyword evidence="3 6" id="KW-0808">Transferase</keyword>
<accession>A0ABT9BHG4</accession>
<evidence type="ECO:0000256" key="2">
    <source>
        <dbReference type="ARBA" id="ARBA00022676"/>
    </source>
</evidence>
<feature type="domain" description="Glycosyltransferase 2-like" evidence="5">
    <location>
        <begin position="38"/>
        <end position="145"/>
    </location>
</feature>
<dbReference type="EC" id="2.4.-.-" evidence="6"/>
<dbReference type="InterPro" id="IPR029044">
    <property type="entry name" value="Nucleotide-diphossugar_trans"/>
</dbReference>
<comment type="similarity">
    <text evidence="1">Belongs to the glycosyltransferase 2 family.</text>
</comment>
<evidence type="ECO:0000256" key="1">
    <source>
        <dbReference type="ARBA" id="ARBA00006739"/>
    </source>
</evidence>
<gene>
    <name evidence="6" type="ORF">Q5H93_23385</name>
</gene>
<feature type="compositionally biased region" description="Polar residues" evidence="4">
    <location>
        <begin position="15"/>
        <end position="26"/>
    </location>
</feature>
<dbReference type="Gene3D" id="3.90.550.10">
    <property type="entry name" value="Spore Coat Polysaccharide Biosynthesis Protein SpsA, Chain A"/>
    <property type="match status" value="1"/>
</dbReference>
<feature type="compositionally biased region" description="Basic and acidic residues" evidence="4">
    <location>
        <begin position="1"/>
        <end position="13"/>
    </location>
</feature>
<comment type="caution">
    <text evidence="6">The sequence shown here is derived from an EMBL/GenBank/DDBJ whole genome shotgun (WGS) entry which is preliminary data.</text>
</comment>
<dbReference type="GO" id="GO:0016757">
    <property type="term" value="F:glycosyltransferase activity"/>
    <property type="evidence" value="ECO:0007669"/>
    <property type="project" value="UniProtKB-KW"/>
</dbReference>